<evidence type="ECO:0000313" key="3">
    <source>
        <dbReference type="Proteomes" id="UP001340816"/>
    </source>
</evidence>
<feature type="region of interest" description="Disordered" evidence="1">
    <location>
        <begin position="40"/>
        <end position="98"/>
    </location>
</feature>
<gene>
    <name evidence="2" type="ORF">OHB35_23960</name>
</gene>
<keyword evidence="3" id="KW-1185">Reference proteome</keyword>
<protein>
    <submittedName>
        <fullName evidence="2">Uncharacterized protein</fullName>
    </submittedName>
</protein>
<dbReference type="RefSeq" id="WP_326759890.1">
    <property type="nucleotide sequence ID" value="NZ_CP108011.1"/>
</dbReference>
<organism evidence="2 3">
    <name type="scientific">Streptomyces phaeochromogenes</name>
    <dbReference type="NCBI Taxonomy" id="1923"/>
    <lineage>
        <taxon>Bacteria</taxon>
        <taxon>Bacillati</taxon>
        <taxon>Actinomycetota</taxon>
        <taxon>Actinomycetes</taxon>
        <taxon>Kitasatosporales</taxon>
        <taxon>Streptomycetaceae</taxon>
        <taxon>Streptomyces</taxon>
        <taxon>Streptomyces phaeochromogenes group</taxon>
    </lineage>
</organism>
<reference evidence="2 3" key="1">
    <citation type="submission" date="2022-10" db="EMBL/GenBank/DDBJ databases">
        <title>The complete genomes of actinobacterial strains from the NBC collection.</title>
        <authorList>
            <person name="Joergensen T.S."/>
            <person name="Alvarez Arevalo M."/>
            <person name="Sterndorff E.B."/>
            <person name="Faurdal D."/>
            <person name="Vuksanovic O."/>
            <person name="Mourched A.-S."/>
            <person name="Charusanti P."/>
            <person name="Shaw S."/>
            <person name="Blin K."/>
            <person name="Weber T."/>
        </authorList>
    </citation>
    <scope>NUCLEOTIDE SEQUENCE [LARGE SCALE GENOMIC DNA]</scope>
    <source>
        <strain evidence="2 3">NBC 01752</strain>
    </source>
</reference>
<evidence type="ECO:0000313" key="2">
    <source>
        <dbReference type="EMBL" id="WSD16057.1"/>
    </source>
</evidence>
<dbReference type="Proteomes" id="UP001340816">
    <property type="component" value="Chromosome"/>
</dbReference>
<sequence>MSEPKDGRYQQAPSYPWGVAVEIPEPVGITLNTEKPKDYAESATALIPTSEPEKPQRLQDKADIAEARAREASPTGAAMSHEEFMAQLEEEDRREAAS</sequence>
<feature type="compositionally biased region" description="Basic and acidic residues" evidence="1">
    <location>
        <begin position="51"/>
        <end position="71"/>
    </location>
</feature>
<proteinExistence type="predicted"/>
<evidence type="ECO:0000256" key="1">
    <source>
        <dbReference type="SAM" id="MobiDB-lite"/>
    </source>
</evidence>
<name>A0ABZ1HBT7_STRPH</name>
<accession>A0ABZ1HBT7</accession>
<dbReference type="EMBL" id="CP109135">
    <property type="protein sequence ID" value="WSD16057.1"/>
    <property type="molecule type" value="Genomic_DNA"/>
</dbReference>